<proteinExistence type="predicted"/>
<dbReference type="GO" id="GO:0020037">
    <property type="term" value="F:heme binding"/>
    <property type="evidence" value="ECO:0007669"/>
    <property type="project" value="InterPro"/>
</dbReference>
<gene>
    <name evidence="6" type="ORF">UH38_06410</name>
</gene>
<sequence length="665" mass="70980">MRLRSIVIVILSIIILIGFLAYQVELIIPGTPSLGKTYTPVTQSAPSGVGSYDILGRTVDKAEAAQLSQTDEGREKLAPENGAVAIDDRLLSVGRKAFYSETFKNEVFFTDVTGILNGPLNIGNLAKAIASLKGKHTTNLQVSLDRDMVVGDRALKKGTILNTGLDVATGSLVPLGIQTVIHQGKIRVGVTCAACHAAVDSKSGRILEGAPNNDLDTGLILALASNSAAWFRQTGVNPLKIGTADVVYTKADNKQAYLPDAQALEKAVDAQLLTWSPGNFDSTGDNVNNPSQNPSSYTHEAFPYGWSGNAAIGWFHGLTTLNSNVHGTNSDLTTGADASQKLLGIDRETYLGVILQNSANSRFRLPKGAKPSEFFQKIDPTPGVAGMNEVIPMPGYPKGSPFILDGLMASSPGYPVGQQINGMSAWQNTLAPPANNQLDKEAVARGAKVFSRASCVQCHSGRYFTNHDVIPAKEILTQPSRATAFSKFPRIFTSPQTYPSNVNVPLPPDPPVLDVPVDITPLPAQQLALAQGNAGGYKVPSLIGLHVTAPYLHDGGVAAGVDALTEGDNEYQLGDRTQLGMAGTLMQNILPDPSNSLRVLLDRRLREKAIAANKANPNLQKSNVDGSGHNYWVDRRAGYSKQEQTDLIQYLLSLDDEPEVLSNAD</sequence>
<dbReference type="GO" id="GO:0046872">
    <property type="term" value="F:metal ion binding"/>
    <property type="evidence" value="ECO:0007669"/>
    <property type="project" value="UniProtKB-KW"/>
</dbReference>
<dbReference type="Proteomes" id="UP000032452">
    <property type="component" value="Unassembled WGS sequence"/>
</dbReference>
<dbReference type="InterPro" id="IPR009056">
    <property type="entry name" value="Cyt_c-like_dom"/>
</dbReference>
<dbReference type="STRING" id="1618023.UH38_06410"/>
<dbReference type="InterPro" id="IPR051395">
    <property type="entry name" value="Cytochrome_c_Peroxidase/MauG"/>
</dbReference>
<feature type="domain" description="Cytochrome c" evidence="5">
    <location>
        <begin position="441"/>
        <end position="655"/>
    </location>
</feature>
<comment type="caution">
    <text evidence="6">The sequence shown here is derived from an EMBL/GenBank/DDBJ whole genome shotgun (WGS) entry which is preliminary data.</text>
</comment>
<evidence type="ECO:0000256" key="4">
    <source>
        <dbReference type="PROSITE-ProRule" id="PRU00433"/>
    </source>
</evidence>
<evidence type="ECO:0000256" key="1">
    <source>
        <dbReference type="ARBA" id="ARBA00022617"/>
    </source>
</evidence>
<dbReference type="PATRIC" id="fig|1618023.3.peg.2762"/>
<evidence type="ECO:0000259" key="5">
    <source>
        <dbReference type="PROSITE" id="PS51007"/>
    </source>
</evidence>
<organism evidence="6 7">
    <name type="scientific">Aliterella atlantica CENA595</name>
    <dbReference type="NCBI Taxonomy" id="1618023"/>
    <lineage>
        <taxon>Bacteria</taxon>
        <taxon>Bacillati</taxon>
        <taxon>Cyanobacteriota</taxon>
        <taxon>Cyanophyceae</taxon>
        <taxon>Chroococcidiopsidales</taxon>
        <taxon>Aliterellaceae</taxon>
        <taxon>Aliterella</taxon>
    </lineage>
</organism>
<evidence type="ECO:0000313" key="6">
    <source>
        <dbReference type="EMBL" id="KJH72405.1"/>
    </source>
</evidence>
<name>A0A0D8ZUK6_9CYAN</name>
<keyword evidence="2 4" id="KW-0479">Metal-binding</keyword>
<dbReference type="PANTHER" id="PTHR30600">
    <property type="entry name" value="CYTOCHROME C PEROXIDASE-RELATED"/>
    <property type="match status" value="1"/>
</dbReference>
<dbReference type="GO" id="GO:0004130">
    <property type="term" value="F:cytochrome-c peroxidase activity"/>
    <property type="evidence" value="ECO:0007669"/>
    <property type="project" value="TreeGrafter"/>
</dbReference>
<dbReference type="RefSeq" id="WP_045053824.1">
    <property type="nucleotide sequence ID" value="NZ_CAWMDP010000032.1"/>
</dbReference>
<dbReference type="Gene3D" id="1.10.760.10">
    <property type="entry name" value="Cytochrome c-like domain"/>
    <property type="match status" value="1"/>
</dbReference>
<dbReference type="InterPro" id="IPR036909">
    <property type="entry name" value="Cyt_c-like_dom_sf"/>
</dbReference>
<evidence type="ECO:0000256" key="2">
    <source>
        <dbReference type="ARBA" id="ARBA00022723"/>
    </source>
</evidence>
<keyword evidence="1 4" id="KW-0349">Heme</keyword>
<dbReference type="OrthoDB" id="9772811at2"/>
<accession>A0A0D8ZUK6</accession>
<keyword evidence="7" id="KW-1185">Reference proteome</keyword>
<dbReference type="AlphaFoldDB" id="A0A0D8ZUK6"/>
<dbReference type="SUPFAM" id="SSF46626">
    <property type="entry name" value="Cytochrome c"/>
    <property type="match status" value="1"/>
</dbReference>
<evidence type="ECO:0000313" key="7">
    <source>
        <dbReference type="Proteomes" id="UP000032452"/>
    </source>
</evidence>
<reference evidence="6 7" key="1">
    <citation type="submission" date="2015-02" db="EMBL/GenBank/DDBJ databases">
        <title>Draft genome of a novel marine cyanobacterium (Chroococcales) isolated from South Atlantic Ocean.</title>
        <authorList>
            <person name="Rigonato J."/>
            <person name="Alvarenga D.O."/>
            <person name="Branco L.H."/>
            <person name="Varani A.M."/>
            <person name="Brandini F.P."/>
            <person name="Fiore M.F."/>
        </authorList>
    </citation>
    <scope>NUCLEOTIDE SEQUENCE [LARGE SCALE GENOMIC DNA]</scope>
    <source>
        <strain evidence="6 7">CENA595</strain>
    </source>
</reference>
<protein>
    <recommendedName>
        <fullName evidence="5">Cytochrome c domain-containing protein</fullName>
    </recommendedName>
</protein>
<dbReference type="EMBL" id="JYON01000005">
    <property type="protein sequence ID" value="KJH72405.1"/>
    <property type="molecule type" value="Genomic_DNA"/>
</dbReference>
<dbReference type="GO" id="GO:0009055">
    <property type="term" value="F:electron transfer activity"/>
    <property type="evidence" value="ECO:0007669"/>
    <property type="project" value="InterPro"/>
</dbReference>
<keyword evidence="3 4" id="KW-0408">Iron</keyword>
<dbReference type="PROSITE" id="PS51007">
    <property type="entry name" value="CYTC"/>
    <property type="match status" value="1"/>
</dbReference>
<evidence type="ECO:0000256" key="3">
    <source>
        <dbReference type="ARBA" id="ARBA00023004"/>
    </source>
</evidence>